<gene>
    <name evidence="5" type="ORF">MPEBLZ_03360</name>
</gene>
<reference evidence="5 6" key="1">
    <citation type="submission" date="2015-09" db="EMBL/GenBank/DDBJ databases">
        <title>A metagenomics-based metabolic model of nitrate-dependent anaerobic oxidation of methane by Methanoperedens-like archaea.</title>
        <authorList>
            <person name="Arshad A."/>
            <person name="Speth D.R."/>
            <person name="De Graaf R.M."/>
            <person name="Op Den Camp H.J."/>
            <person name="Jetten M.S."/>
            <person name="Welte C.U."/>
        </authorList>
    </citation>
    <scope>NUCLEOTIDE SEQUENCE [LARGE SCALE GENOMIC DNA]</scope>
</reference>
<dbReference type="InterPro" id="IPR017871">
    <property type="entry name" value="ABC_transporter-like_CS"/>
</dbReference>
<dbReference type="InterPro" id="IPR015854">
    <property type="entry name" value="ABC_transpr_LolD-like"/>
</dbReference>
<dbReference type="FunFam" id="3.40.50.300:FF:000032">
    <property type="entry name" value="Export ABC transporter ATP-binding protein"/>
    <property type="match status" value="1"/>
</dbReference>
<dbReference type="EMBL" id="LKCM01000268">
    <property type="protein sequence ID" value="KPQ42050.1"/>
    <property type="molecule type" value="Genomic_DNA"/>
</dbReference>
<dbReference type="PROSITE" id="PS00211">
    <property type="entry name" value="ABC_TRANSPORTER_1"/>
    <property type="match status" value="1"/>
</dbReference>
<protein>
    <submittedName>
        <fullName evidence="5">ABC transporter, ATP-binding protein</fullName>
    </submittedName>
</protein>
<organism evidence="5 6">
    <name type="scientific">Candidatus Methanoperedens nitratireducens</name>
    <dbReference type="NCBI Taxonomy" id="1392998"/>
    <lineage>
        <taxon>Archaea</taxon>
        <taxon>Methanobacteriati</taxon>
        <taxon>Methanobacteriota</taxon>
        <taxon>Stenosarchaea group</taxon>
        <taxon>Methanomicrobia</taxon>
        <taxon>Methanosarcinales</taxon>
        <taxon>ANME-2 cluster</taxon>
        <taxon>Candidatus Methanoperedentaceae</taxon>
        <taxon>Candidatus Methanoperedens</taxon>
    </lineage>
</organism>
<dbReference type="InterPro" id="IPR017911">
    <property type="entry name" value="MacB-like_ATP-bd"/>
</dbReference>
<keyword evidence="3 5" id="KW-0067">ATP-binding</keyword>
<evidence type="ECO:0000256" key="3">
    <source>
        <dbReference type="ARBA" id="ARBA00022840"/>
    </source>
</evidence>
<dbReference type="GO" id="GO:0098796">
    <property type="term" value="C:membrane protein complex"/>
    <property type="evidence" value="ECO:0007669"/>
    <property type="project" value="UniProtKB-ARBA"/>
</dbReference>
<evidence type="ECO:0000256" key="1">
    <source>
        <dbReference type="ARBA" id="ARBA00022448"/>
    </source>
</evidence>
<dbReference type="GO" id="GO:0005886">
    <property type="term" value="C:plasma membrane"/>
    <property type="evidence" value="ECO:0007669"/>
    <property type="project" value="TreeGrafter"/>
</dbReference>
<name>A0A0N8KQG2_9EURY</name>
<keyword evidence="2" id="KW-0547">Nucleotide-binding</keyword>
<dbReference type="PANTHER" id="PTHR24220:SF86">
    <property type="entry name" value="ABC TRANSPORTER ABCH.1"/>
    <property type="match status" value="1"/>
</dbReference>
<dbReference type="GO" id="GO:0016887">
    <property type="term" value="F:ATP hydrolysis activity"/>
    <property type="evidence" value="ECO:0007669"/>
    <property type="project" value="InterPro"/>
</dbReference>
<dbReference type="GO" id="GO:0022857">
    <property type="term" value="F:transmembrane transporter activity"/>
    <property type="evidence" value="ECO:0007669"/>
    <property type="project" value="UniProtKB-ARBA"/>
</dbReference>
<dbReference type="PROSITE" id="PS50893">
    <property type="entry name" value="ABC_TRANSPORTER_2"/>
    <property type="match status" value="1"/>
</dbReference>
<dbReference type="AlphaFoldDB" id="A0A0N8KQG2"/>
<feature type="domain" description="ABC transporter" evidence="4">
    <location>
        <begin position="5"/>
        <end position="225"/>
    </location>
</feature>
<dbReference type="SUPFAM" id="SSF52540">
    <property type="entry name" value="P-loop containing nucleoside triphosphate hydrolases"/>
    <property type="match status" value="1"/>
</dbReference>
<proteinExistence type="predicted"/>
<dbReference type="CDD" id="cd03255">
    <property type="entry name" value="ABC_MJ0796_LolCDE_FtsE"/>
    <property type="match status" value="1"/>
</dbReference>
<evidence type="ECO:0000313" key="6">
    <source>
        <dbReference type="Proteomes" id="UP000050360"/>
    </source>
</evidence>
<evidence type="ECO:0000259" key="4">
    <source>
        <dbReference type="PROSITE" id="PS50893"/>
    </source>
</evidence>
<dbReference type="Pfam" id="PF00005">
    <property type="entry name" value="ABC_tran"/>
    <property type="match status" value="1"/>
</dbReference>
<sequence>MKAVLDIENVQKSYLLGKIEVPVLNDINLTINEGEFAAIMGPSGSGKSTLMNIIGCLDRPTSGKIVIADMDISKLSEIELARIRGKKIGFVFQTFNLIPRLTAQKNVELPMVYQDIPGKMRAKKAKTLLELLGLGERSGHKPAELSGGQRQRVAIARALANEPEIILADEPTGNLDSKTGQEIMQIFDKLHSEGRTILMVTHDRELAGNCDRIIRLKDGKIEKGE</sequence>
<accession>A0A0N8KQG2</accession>
<dbReference type="Gene3D" id="3.40.50.300">
    <property type="entry name" value="P-loop containing nucleotide triphosphate hydrolases"/>
    <property type="match status" value="1"/>
</dbReference>
<dbReference type="GO" id="GO:0005524">
    <property type="term" value="F:ATP binding"/>
    <property type="evidence" value="ECO:0007669"/>
    <property type="project" value="UniProtKB-KW"/>
</dbReference>
<evidence type="ECO:0000256" key="2">
    <source>
        <dbReference type="ARBA" id="ARBA00022741"/>
    </source>
</evidence>
<evidence type="ECO:0000313" key="5">
    <source>
        <dbReference type="EMBL" id="KPQ42050.1"/>
    </source>
</evidence>
<dbReference type="PATRIC" id="fig|1719120.3.peg.3650"/>
<dbReference type="PANTHER" id="PTHR24220">
    <property type="entry name" value="IMPORT ATP-BINDING PROTEIN"/>
    <property type="match status" value="1"/>
</dbReference>
<dbReference type="InterPro" id="IPR003593">
    <property type="entry name" value="AAA+_ATPase"/>
</dbReference>
<comment type="caution">
    <text evidence="5">The sequence shown here is derived from an EMBL/GenBank/DDBJ whole genome shotgun (WGS) entry which is preliminary data.</text>
</comment>
<dbReference type="InterPro" id="IPR027417">
    <property type="entry name" value="P-loop_NTPase"/>
</dbReference>
<dbReference type="Proteomes" id="UP000050360">
    <property type="component" value="Unassembled WGS sequence"/>
</dbReference>
<dbReference type="InterPro" id="IPR003439">
    <property type="entry name" value="ABC_transporter-like_ATP-bd"/>
</dbReference>
<dbReference type="SMART" id="SM00382">
    <property type="entry name" value="AAA"/>
    <property type="match status" value="1"/>
</dbReference>
<keyword evidence="1" id="KW-0813">Transport</keyword>